<dbReference type="GO" id="GO:0016020">
    <property type="term" value="C:membrane"/>
    <property type="evidence" value="ECO:0007669"/>
    <property type="project" value="UniProtKB-SubCell"/>
</dbReference>
<dbReference type="CDD" id="cd15904">
    <property type="entry name" value="TSPO_MBR"/>
    <property type="match status" value="1"/>
</dbReference>
<keyword evidence="3 6" id="KW-0812">Transmembrane</keyword>
<dbReference type="Proteomes" id="UP000516148">
    <property type="component" value="Chromosome"/>
</dbReference>
<evidence type="ECO:0000256" key="5">
    <source>
        <dbReference type="ARBA" id="ARBA00023136"/>
    </source>
</evidence>
<dbReference type="FunFam" id="1.20.1260.100:FF:000001">
    <property type="entry name" value="translocator protein 2"/>
    <property type="match status" value="1"/>
</dbReference>
<feature type="transmembrane region" description="Helical" evidence="6">
    <location>
        <begin position="12"/>
        <end position="33"/>
    </location>
</feature>
<organism evidence="7 8">
    <name type="scientific">Sphingomonas alpina</name>
    <dbReference type="NCBI Taxonomy" id="653931"/>
    <lineage>
        <taxon>Bacteria</taxon>
        <taxon>Pseudomonadati</taxon>
        <taxon>Pseudomonadota</taxon>
        <taxon>Alphaproteobacteria</taxon>
        <taxon>Sphingomonadales</taxon>
        <taxon>Sphingomonadaceae</taxon>
        <taxon>Sphingomonas</taxon>
    </lineage>
</organism>
<dbReference type="KEGG" id="spap:H3Z74_11755"/>
<feature type="transmembrane region" description="Helical" evidence="6">
    <location>
        <begin position="142"/>
        <end position="163"/>
    </location>
</feature>
<dbReference type="GO" id="GO:0033013">
    <property type="term" value="P:tetrapyrrole metabolic process"/>
    <property type="evidence" value="ECO:0007669"/>
    <property type="project" value="UniProtKB-ARBA"/>
</dbReference>
<dbReference type="PANTHER" id="PTHR10057">
    <property type="entry name" value="PERIPHERAL-TYPE BENZODIAZEPINE RECEPTOR"/>
    <property type="match status" value="1"/>
</dbReference>
<dbReference type="InterPro" id="IPR038330">
    <property type="entry name" value="TspO/MBR-related_sf"/>
</dbReference>
<evidence type="ECO:0000313" key="7">
    <source>
        <dbReference type="EMBL" id="QNQ11744.1"/>
    </source>
</evidence>
<evidence type="ECO:0000313" key="8">
    <source>
        <dbReference type="Proteomes" id="UP000516148"/>
    </source>
</evidence>
<evidence type="ECO:0000256" key="2">
    <source>
        <dbReference type="ARBA" id="ARBA00007524"/>
    </source>
</evidence>
<evidence type="ECO:0000256" key="6">
    <source>
        <dbReference type="SAM" id="Phobius"/>
    </source>
</evidence>
<dbReference type="Pfam" id="PF03073">
    <property type="entry name" value="TspO_MBR"/>
    <property type="match status" value="1"/>
</dbReference>
<dbReference type="RefSeq" id="WP_187764049.1">
    <property type="nucleotide sequence ID" value="NZ_CP061038.1"/>
</dbReference>
<dbReference type="Gene3D" id="1.20.1260.100">
    <property type="entry name" value="TspO/MBR protein"/>
    <property type="match status" value="1"/>
</dbReference>
<keyword evidence="8" id="KW-1185">Reference proteome</keyword>
<feature type="transmembrane region" description="Helical" evidence="6">
    <location>
        <begin position="115"/>
        <end position="135"/>
    </location>
</feature>
<evidence type="ECO:0000256" key="1">
    <source>
        <dbReference type="ARBA" id="ARBA00004141"/>
    </source>
</evidence>
<comment type="subcellular location">
    <subcellularLocation>
        <location evidence="1">Membrane</location>
        <topology evidence="1">Multi-pass membrane protein</topology>
    </subcellularLocation>
</comment>
<dbReference type="PANTHER" id="PTHR10057:SF0">
    <property type="entry name" value="TRANSLOCATOR PROTEIN"/>
    <property type="match status" value="1"/>
</dbReference>
<sequence>MREIASKQQLRLAFLRWAMVTVPFILLLGFASARLVPTGSANRWYAALTKPDLTPPDWAFPVAWTIIYIFMGLALAMIIHARGSKLRGPAILLFALQLVVNLIWSPLFFGAHQVFWSLIVIAIMFVLALATTLLFGRIRAAAAWLLVPYLAWLVVAGLLTLQIDQLNPNAETLVPSSSSTQISL</sequence>
<reference evidence="7 8" key="1">
    <citation type="submission" date="2020-09" db="EMBL/GenBank/DDBJ databases">
        <title>Sphingomonas sp., a new species isolated from pork steak.</title>
        <authorList>
            <person name="Heidler von Heilborn D."/>
        </authorList>
    </citation>
    <scope>NUCLEOTIDE SEQUENCE [LARGE SCALE GENOMIC DNA]</scope>
    <source>
        <strain evidence="8">S8-3T</strain>
    </source>
</reference>
<dbReference type="AlphaFoldDB" id="A0A7H0LPZ1"/>
<keyword evidence="5 6" id="KW-0472">Membrane</keyword>
<name>A0A7H0LPZ1_9SPHN</name>
<feature type="transmembrane region" description="Helical" evidence="6">
    <location>
        <begin position="58"/>
        <end position="79"/>
    </location>
</feature>
<proteinExistence type="inferred from homology"/>
<keyword evidence="4 6" id="KW-1133">Transmembrane helix</keyword>
<protein>
    <submittedName>
        <fullName evidence="7">Tryptophan-rich sensory protein</fullName>
    </submittedName>
</protein>
<comment type="similarity">
    <text evidence="2">Belongs to the TspO/BZRP family.</text>
</comment>
<accession>A0A7H0LPZ1</accession>
<gene>
    <name evidence="7" type="ORF">H3Z74_11755</name>
</gene>
<evidence type="ECO:0000256" key="3">
    <source>
        <dbReference type="ARBA" id="ARBA00022692"/>
    </source>
</evidence>
<dbReference type="PIRSF" id="PIRSF005859">
    <property type="entry name" value="PBR"/>
    <property type="match status" value="1"/>
</dbReference>
<evidence type="ECO:0000256" key="4">
    <source>
        <dbReference type="ARBA" id="ARBA00022989"/>
    </source>
</evidence>
<feature type="transmembrane region" description="Helical" evidence="6">
    <location>
        <begin position="91"/>
        <end position="109"/>
    </location>
</feature>
<dbReference type="InterPro" id="IPR004307">
    <property type="entry name" value="TspO_MBR"/>
</dbReference>
<dbReference type="EMBL" id="CP061038">
    <property type="protein sequence ID" value="QNQ11744.1"/>
    <property type="molecule type" value="Genomic_DNA"/>
</dbReference>